<accession>A0ABR3ZX99</accession>
<evidence type="ECO:0000313" key="2">
    <source>
        <dbReference type="Proteomes" id="UP001590950"/>
    </source>
</evidence>
<dbReference type="Proteomes" id="UP001590950">
    <property type="component" value="Unassembled WGS sequence"/>
</dbReference>
<comment type="caution">
    <text evidence="1">The sequence shown here is derived from an EMBL/GenBank/DDBJ whole genome shotgun (WGS) entry which is preliminary data.</text>
</comment>
<proteinExistence type="predicted"/>
<evidence type="ECO:0000313" key="1">
    <source>
        <dbReference type="EMBL" id="KAL2038294.1"/>
    </source>
</evidence>
<reference evidence="1 2" key="1">
    <citation type="submission" date="2024-09" db="EMBL/GenBank/DDBJ databases">
        <title>Rethinking Asexuality: The Enigmatic Case of Functional Sexual Genes in Lepraria (Stereocaulaceae).</title>
        <authorList>
            <person name="Doellman M."/>
            <person name="Sun Y."/>
            <person name="Barcenas-Pena A."/>
            <person name="Lumbsch H.T."/>
            <person name="Grewe F."/>
        </authorList>
    </citation>
    <scope>NUCLEOTIDE SEQUENCE [LARGE SCALE GENOMIC DNA]</scope>
    <source>
        <strain evidence="1 2">Mercado 3170</strain>
    </source>
</reference>
<gene>
    <name evidence="1" type="ORF">N7G274_008943</name>
</gene>
<protein>
    <submittedName>
        <fullName evidence="1">Uncharacterized protein</fullName>
    </submittedName>
</protein>
<dbReference type="EMBL" id="JBEFKJ010000033">
    <property type="protein sequence ID" value="KAL2038294.1"/>
    <property type="molecule type" value="Genomic_DNA"/>
</dbReference>
<name>A0ABR3ZX99_9LECA</name>
<keyword evidence="2" id="KW-1185">Reference proteome</keyword>
<sequence length="161" mass="18582">MLENGYQVLQNDNAVFIGPVMNAPAKGIHVCSFERLFRREIVRHKLHAASQHRRNLRLAFRNDLGKLWDDAFNGGNMLRKGNTHPPMTASNVDEDLGTHRCPRISIHQMDRLETFIINHHAYCSCKALRSLWKFAEFLEERVPSVVRVRKALVIVVSDLRI</sequence>
<organism evidence="1 2">
    <name type="scientific">Stereocaulon virgatum</name>
    <dbReference type="NCBI Taxonomy" id="373712"/>
    <lineage>
        <taxon>Eukaryota</taxon>
        <taxon>Fungi</taxon>
        <taxon>Dikarya</taxon>
        <taxon>Ascomycota</taxon>
        <taxon>Pezizomycotina</taxon>
        <taxon>Lecanoromycetes</taxon>
        <taxon>OSLEUM clade</taxon>
        <taxon>Lecanoromycetidae</taxon>
        <taxon>Lecanorales</taxon>
        <taxon>Lecanorineae</taxon>
        <taxon>Stereocaulaceae</taxon>
        <taxon>Stereocaulon</taxon>
    </lineage>
</organism>